<feature type="compositionally biased region" description="Basic and acidic residues" evidence="1">
    <location>
        <begin position="167"/>
        <end position="176"/>
    </location>
</feature>
<dbReference type="STRING" id="155417.A0A4Q4SXI9"/>
<organism evidence="2 3">
    <name type="scientific">Monosporascus ibericus</name>
    <dbReference type="NCBI Taxonomy" id="155417"/>
    <lineage>
        <taxon>Eukaryota</taxon>
        <taxon>Fungi</taxon>
        <taxon>Dikarya</taxon>
        <taxon>Ascomycota</taxon>
        <taxon>Pezizomycotina</taxon>
        <taxon>Sordariomycetes</taxon>
        <taxon>Xylariomycetidae</taxon>
        <taxon>Xylariales</taxon>
        <taxon>Xylariales incertae sedis</taxon>
        <taxon>Monosporascus</taxon>
    </lineage>
</organism>
<name>A0A4Q4SXI9_9PEZI</name>
<keyword evidence="3" id="KW-1185">Reference proteome</keyword>
<comment type="caution">
    <text evidence="2">The sequence shown here is derived from an EMBL/GenBank/DDBJ whole genome shotgun (WGS) entry which is preliminary data.</text>
</comment>
<feature type="compositionally biased region" description="Low complexity" evidence="1">
    <location>
        <begin position="615"/>
        <end position="628"/>
    </location>
</feature>
<dbReference type="Proteomes" id="UP000293360">
    <property type="component" value="Unassembled WGS sequence"/>
</dbReference>
<accession>A0A4Q4SXI9</accession>
<feature type="compositionally biased region" description="Acidic residues" evidence="1">
    <location>
        <begin position="674"/>
        <end position="695"/>
    </location>
</feature>
<reference evidence="2 3" key="1">
    <citation type="submission" date="2018-06" db="EMBL/GenBank/DDBJ databases">
        <title>Complete Genomes of Monosporascus.</title>
        <authorList>
            <person name="Robinson A.J."/>
            <person name="Natvig D.O."/>
        </authorList>
    </citation>
    <scope>NUCLEOTIDE SEQUENCE [LARGE SCALE GENOMIC DNA]</scope>
    <source>
        <strain evidence="2 3">CBS 110550</strain>
    </source>
</reference>
<feature type="compositionally biased region" description="Basic and acidic residues" evidence="1">
    <location>
        <begin position="268"/>
        <end position="281"/>
    </location>
</feature>
<feature type="compositionally biased region" description="Low complexity" evidence="1">
    <location>
        <begin position="46"/>
        <end position="56"/>
    </location>
</feature>
<feature type="region of interest" description="Disordered" evidence="1">
    <location>
        <begin position="572"/>
        <end position="695"/>
    </location>
</feature>
<feature type="compositionally biased region" description="Basic and acidic residues" evidence="1">
    <location>
        <begin position="237"/>
        <end position="249"/>
    </location>
</feature>
<feature type="compositionally biased region" description="Acidic residues" evidence="1">
    <location>
        <begin position="639"/>
        <end position="651"/>
    </location>
</feature>
<feature type="region of interest" description="Disordered" evidence="1">
    <location>
        <begin position="25"/>
        <end position="56"/>
    </location>
</feature>
<evidence type="ECO:0000313" key="3">
    <source>
        <dbReference type="Proteomes" id="UP000293360"/>
    </source>
</evidence>
<feature type="compositionally biased region" description="Basic and acidic residues" evidence="1">
    <location>
        <begin position="310"/>
        <end position="319"/>
    </location>
</feature>
<dbReference type="EMBL" id="QJNU01000928">
    <property type="protein sequence ID" value="RYO82732.1"/>
    <property type="molecule type" value="Genomic_DNA"/>
</dbReference>
<dbReference type="OrthoDB" id="3550599at2759"/>
<evidence type="ECO:0000256" key="1">
    <source>
        <dbReference type="SAM" id="MobiDB-lite"/>
    </source>
</evidence>
<feature type="compositionally biased region" description="Low complexity" evidence="1">
    <location>
        <begin position="572"/>
        <end position="588"/>
    </location>
</feature>
<dbReference type="AlphaFoldDB" id="A0A4Q4SXI9"/>
<protein>
    <submittedName>
        <fullName evidence="2">Uncharacterized protein</fullName>
    </submittedName>
</protein>
<feature type="region of interest" description="Disordered" evidence="1">
    <location>
        <begin position="506"/>
        <end position="537"/>
    </location>
</feature>
<feature type="compositionally biased region" description="Basic residues" evidence="1">
    <location>
        <begin position="657"/>
        <end position="668"/>
    </location>
</feature>
<feature type="region of interest" description="Disordered" evidence="1">
    <location>
        <begin position="228"/>
        <end position="411"/>
    </location>
</feature>
<gene>
    <name evidence="2" type="ORF">DL764_009565</name>
</gene>
<feature type="compositionally biased region" description="Basic and acidic residues" evidence="1">
    <location>
        <begin position="347"/>
        <end position="367"/>
    </location>
</feature>
<feature type="compositionally biased region" description="Basic and acidic residues" evidence="1">
    <location>
        <begin position="379"/>
        <end position="392"/>
    </location>
</feature>
<feature type="compositionally biased region" description="Basic residues" evidence="1">
    <location>
        <begin position="592"/>
        <end position="603"/>
    </location>
</feature>
<feature type="region of interest" description="Disordered" evidence="1">
    <location>
        <begin position="156"/>
        <end position="212"/>
    </location>
</feature>
<proteinExistence type="predicted"/>
<sequence length="695" mass="77562">MLALFQFYKAVSWDKRMLMAPDLATSSSRASSAHEPRLVSPVTRPGSSSSNGVNSTVGRTCQYGGCPSTVLSGGQYCMRHKKSESPVRSTAASKSTLHRPMHDNASKPHAQFAQPRKINGHPQQTIIEGKSGDAITVNATTQPVRPANSKKQLLGKVARKSTGPARFDPRHAHNPETQRTFPPKIIPSHTPNTNGAFSDSRPTKKPRLSPVNGEGIVGLSLASTELQKANGTDGEEFSLRPKLSADSKASKAGQPDVARKGPNPQKQTTEEKPSGRDERPASQKTKNNYHVVENGDRGSTAAELQRPHAHAHEDKDPRRSKVSPIRSQPRRDRIEVQLMSKQTSSRHNKEQSVAKEKPDLAQHKSDFPQEPSHYSRGPRPPESDLGRGESHEQNQNAPVSSGPPEVPRDNGFVALNKTNIADESRKRGETILNPEERRRILVERHDPEKFDSYIYGKANEPFRPGSVLFNVPWYEQPARPVRPATSFGYFDPRVHWTEPKPPQWYGRKRKEVSERGGRKANFGLGPVSAARRKREDQRADRWVILPERVVNNPKWRAALEELDEMGQANRLRSLGLLGSRTTTTTSSGQNSHKTKPKRRRKREKRPEEQELETVEAPQAPRAEEQQQGEGEEERGQAEAEAEAEAEEEEEGSPAKARQQRRRRKKGRARATLITDDEDDWAGGDGDDEYMEVDSD</sequence>
<evidence type="ECO:0000313" key="2">
    <source>
        <dbReference type="EMBL" id="RYO82732.1"/>
    </source>
</evidence>